<dbReference type="STRING" id="1188239.MOVI_1150"/>
<dbReference type="SUPFAM" id="SSF55120">
    <property type="entry name" value="Pseudouridine synthase"/>
    <property type="match status" value="1"/>
</dbReference>
<evidence type="ECO:0000256" key="3">
    <source>
        <dbReference type="ARBA" id="ARBA00022694"/>
    </source>
</evidence>
<dbReference type="InterPro" id="IPR002501">
    <property type="entry name" value="PsdUridine_synth_N"/>
</dbReference>
<evidence type="ECO:0000256" key="4">
    <source>
        <dbReference type="ARBA" id="ARBA00023235"/>
    </source>
</evidence>
<sequence length="280" mass="31735">MVTFLYKPKNISSATFLRKWAKINSIKKAGHSGTLDPFASGLLLVATDDDTKLLPYLDQENKTYIAQVNFGFYSTTFDIDGEIFACNSATWVTKAALKSKLLELEQLELQVPPIFSSKKISGKRAYEYARNGKDIELAPIKIKISKTILLEFNEKKQIATILWEVSKGCYIRSLASDLGKMLKTGGYLSELERVKIGNFDFSFVNLPLKIQNFLDFPQILVNSDQLIELLNGKKINYFTKDSEFIQLVFDEHLVGFGKIINNELLPKKIFGNKVKNLIKI</sequence>
<dbReference type="EC" id="5.4.99.25" evidence="5"/>
<dbReference type="InterPro" id="IPR014780">
    <property type="entry name" value="tRNA_psdUridine_synth_TruB"/>
</dbReference>
<organism evidence="7 8">
    <name type="scientific">Mesomycoplasma ovipneumoniae 14811</name>
    <dbReference type="NCBI Taxonomy" id="1188239"/>
    <lineage>
        <taxon>Bacteria</taxon>
        <taxon>Bacillati</taxon>
        <taxon>Mycoplasmatota</taxon>
        <taxon>Mycoplasmoidales</taxon>
        <taxon>Metamycoplasmataceae</taxon>
        <taxon>Mesomycoplasma</taxon>
    </lineage>
</organism>
<accession>A0A014L7D2</accession>
<dbReference type="PATRIC" id="fig|1188239.3.peg.323"/>
<dbReference type="PANTHER" id="PTHR13767:SF2">
    <property type="entry name" value="PSEUDOURIDYLATE SYNTHASE TRUB1"/>
    <property type="match status" value="1"/>
</dbReference>
<evidence type="ECO:0000313" key="7">
    <source>
        <dbReference type="EMBL" id="EXU61344.1"/>
    </source>
</evidence>
<feature type="active site" description="Nucleophile" evidence="5">
    <location>
        <position position="36"/>
    </location>
</feature>
<evidence type="ECO:0000256" key="5">
    <source>
        <dbReference type="HAMAP-Rule" id="MF_01080"/>
    </source>
</evidence>
<dbReference type="Gene3D" id="3.30.2350.10">
    <property type="entry name" value="Pseudouridine synthase"/>
    <property type="match status" value="1"/>
</dbReference>
<evidence type="ECO:0000256" key="2">
    <source>
        <dbReference type="ARBA" id="ARBA00005642"/>
    </source>
</evidence>
<dbReference type="GO" id="GO:0160148">
    <property type="term" value="F:tRNA pseudouridine(55) synthase activity"/>
    <property type="evidence" value="ECO:0007669"/>
    <property type="project" value="UniProtKB-EC"/>
</dbReference>
<dbReference type="Pfam" id="PF01509">
    <property type="entry name" value="TruB_N"/>
    <property type="match status" value="1"/>
</dbReference>
<dbReference type="HAMAP" id="MF_01080">
    <property type="entry name" value="TruB_bact"/>
    <property type="match status" value="1"/>
</dbReference>
<comment type="function">
    <text evidence="5">Responsible for synthesis of pseudouridine from uracil-55 in the psi GC loop of transfer RNAs.</text>
</comment>
<dbReference type="GO" id="GO:0031119">
    <property type="term" value="P:tRNA pseudouridine synthesis"/>
    <property type="evidence" value="ECO:0007669"/>
    <property type="project" value="UniProtKB-UniRule"/>
</dbReference>
<dbReference type="PANTHER" id="PTHR13767">
    <property type="entry name" value="TRNA-PSEUDOURIDINE SYNTHASE"/>
    <property type="match status" value="1"/>
</dbReference>
<gene>
    <name evidence="5 7" type="primary">truB</name>
    <name evidence="7" type="ORF">MOVI_1150</name>
</gene>
<dbReference type="eggNOG" id="COG0130">
    <property type="taxonomic scope" value="Bacteria"/>
</dbReference>
<dbReference type="NCBIfam" id="TIGR00431">
    <property type="entry name" value="TruB"/>
    <property type="match status" value="1"/>
</dbReference>
<proteinExistence type="inferred from homology"/>
<evidence type="ECO:0000313" key="8">
    <source>
        <dbReference type="Proteomes" id="UP000020977"/>
    </source>
</evidence>
<name>A0A014L7D2_9BACT</name>
<reference evidence="7 8" key="1">
    <citation type="submission" date="2014-03" db="EMBL/GenBank/DDBJ databases">
        <title>Genome sequence of Mycoplasma ovipneumoniae strain 14811.</title>
        <authorList>
            <person name="Sirand-Pugnet P."/>
            <person name="Breton M."/>
            <person name="Dordet-Frisoni E."/>
            <person name="Baranowski E."/>
            <person name="Barre A."/>
            <person name="Couture C."/>
            <person name="Dupuy V."/>
            <person name="Gaurivaud P."/>
            <person name="Jacob D."/>
            <person name="Lemaitre C."/>
            <person name="Manso-Silvan L."/>
            <person name="Nikolski M."/>
            <person name="Nouvel L.-X."/>
            <person name="Poumarat F."/>
            <person name="Tardy F."/>
            <person name="Thebault P."/>
            <person name="Theil S."/>
            <person name="Citti C."/>
            <person name="Thiaucourt F."/>
            <person name="Blanchard A."/>
        </authorList>
    </citation>
    <scope>NUCLEOTIDE SEQUENCE [LARGE SCALE GENOMIC DNA]</scope>
    <source>
        <strain evidence="7 8">14811</strain>
    </source>
</reference>
<dbReference type="EMBL" id="JFAD01000010">
    <property type="protein sequence ID" value="EXU61344.1"/>
    <property type="molecule type" value="Genomic_DNA"/>
</dbReference>
<evidence type="ECO:0000259" key="6">
    <source>
        <dbReference type="Pfam" id="PF01509"/>
    </source>
</evidence>
<dbReference type="RefSeq" id="WP_044283977.1">
    <property type="nucleotide sequence ID" value="NZ_JFAD01000010.1"/>
</dbReference>
<dbReference type="InterPro" id="IPR020103">
    <property type="entry name" value="PsdUridine_synth_cat_dom_sf"/>
</dbReference>
<keyword evidence="4 5" id="KW-0413">Isomerase</keyword>
<protein>
    <recommendedName>
        <fullName evidence="5">tRNA pseudouridine synthase B</fullName>
        <ecNumber evidence="5">5.4.99.25</ecNumber>
    </recommendedName>
    <alternativeName>
        <fullName evidence="5">tRNA pseudouridine(55) synthase</fullName>
        <shortName evidence="5">Psi55 synthase</shortName>
    </alternativeName>
    <alternativeName>
        <fullName evidence="5">tRNA pseudouridylate synthase</fullName>
    </alternativeName>
    <alternativeName>
        <fullName evidence="5">tRNA-uridine isomerase</fullName>
    </alternativeName>
</protein>
<comment type="similarity">
    <text evidence="2 5">Belongs to the pseudouridine synthase TruB family. Type 1 subfamily.</text>
</comment>
<keyword evidence="3 5" id="KW-0819">tRNA processing</keyword>
<comment type="caution">
    <text evidence="7">The sequence shown here is derived from an EMBL/GenBank/DDBJ whole genome shotgun (WGS) entry which is preliminary data.</text>
</comment>
<dbReference type="GO" id="GO:0003723">
    <property type="term" value="F:RNA binding"/>
    <property type="evidence" value="ECO:0007669"/>
    <property type="project" value="InterPro"/>
</dbReference>
<comment type="catalytic activity">
    <reaction evidence="1 5">
        <text>uridine(55) in tRNA = pseudouridine(55) in tRNA</text>
        <dbReference type="Rhea" id="RHEA:42532"/>
        <dbReference type="Rhea" id="RHEA-COMP:10101"/>
        <dbReference type="Rhea" id="RHEA-COMP:10102"/>
        <dbReference type="ChEBI" id="CHEBI:65314"/>
        <dbReference type="ChEBI" id="CHEBI:65315"/>
        <dbReference type="EC" id="5.4.99.25"/>
    </reaction>
</comment>
<dbReference type="AlphaFoldDB" id="A0A014L7D2"/>
<feature type="domain" description="Pseudouridine synthase II N-terminal" evidence="6">
    <location>
        <begin position="23"/>
        <end position="171"/>
    </location>
</feature>
<dbReference type="GO" id="GO:1990481">
    <property type="term" value="P:mRNA pseudouridine synthesis"/>
    <property type="evidence" value="ECO:0007669"/>
    <property type="project" value="TreeGrafter"/>
</dbReference>
<evidence type="ECO:0000256" key="1">
    <source>
        <dbReference type="ARBA" id="ARBA00000385"/>
    </source>
</evidence>
<dbReference type="Proteomes" id="UP000020977">
    <property type="component" value="Unassembled WGS sequence"/>
</dbReference>